<name>X1TBW0_9ZZZZ</name>
<dbReference type="AlphaFoldDB" id="X1TBW0"/>
<gene>
    <name evidence="1" type="ORF">S12H4_17409</name>
</gene>
<dbReference type="EMBL" id="BARW01008506">
    <property type="protein sequence ID" value="GAI85050.1"/>
    <property type="molecule type" value="Genomic_DNA"/>
</dbReference>
<evidence type="ECO:0000313" key="1">
    <source>
        <dbReference type="EMBL" id="GAI85050.1"/>
    </source>
</evidence>
<comment type="caution">
    <text evidence="1">The sequence shown here is derived from an EMBL/GenBank/DDBJ whole genome shotgun (WGS) entry which is preliminary data.</text>
</comment>
<feature type="non-terminal residue" evidence="1">
    <location>
        <position position="1"/>
    </location>
</feature>
<organism evidence="1">
    <name type="scientific">marine sediment metagenome</name>
    <dbReference type="NCBI Taxonomy" id="412755"/>
    <lineage>
        <taxon>unclassified sequences</taxon>
        <taxon>metagenomes</taxon>
        <taxon>ecological metagenomes</taxon>
    </lineage>
</organism>
<sequence length="155" mass="17633">DITSFSSYAKNLDFLEWGYNRDREKLPQINFGVIYGEPSEKMKEGTAEDDELTARLRLEEEPAESERAAMPVYSLNEAFSRVKNLIEASAGNIISVEYKTETGIPHYITAEIPAENYTSFLERLYQIGEPEEIPASEDMKDQGLVLLQLELILSF</sequence>
<proteinExistence type="predicted"/>
<protein>
    <submittedName>
        <fullName evidence="1">Uncharacterized protein</fullName>
    </submittedName>
</protein>
<accession>X1TBW0</accession>
<reference evidence="1" key="1">
    <citation type="journal article" date="2014" name="Front. Microbiol.">
        <title>High frequency of phylogenetically diverse reductive dehalogenase-homologous genes in deep subseafloor sedimentary metagenomes.</title>
        <authorList>
            <person name="Kawai M."/>
            <person name="Futagami T."/>
            <person name="Toyoda A."/>
            <person name="Takaki Y."/>
            <person name="Nishi S."/>
            <person name="Hori S."/>
            <person name="Arai W."/>
            <person name="Tsubouchi T."/>
            <person name="Morono Y."/>
            <person name="Uchiyama I."/>
            <person name="Ito T."/>
            <person name="Fujiyama A."/>
            <person name="Inagaki F."/>
            <person name="Takami H."/>
        </authorList>
    </citation>
    <scope>NUCLEOTIDE SEQUENCE</scope>
    <source>
        <strain evidence="1">Expedition CK06-06</strain>
    </source>
</reference>